<keyword evidence="7" id="KW-1185">Reference proteome</keyword>
<dbReference type="PRINTS" id="PR00039">
    <property type="entry name" value="HTHLYSR"/>
</dbReference>
<evidence type="ECO:0000259" key="5">
    <source>
        <dbReference type="PROSITE" id="PS50931"/>
    </source>
</evidence>
<dbReference type="InterPro" id="IPR000847">
    <property type="entry name" value="LysR_HTH_N"/>
</dbReference>
<organism evidence="6 7">
    <name type="scientific">Rhizosaccharibacter radicis</name>
    <dbReference type="NCBI Taxonomy" id="2782605"/>
    <lineage>
        <taxon>Bacteria</taxon>
        <taxon>Pseudomonadati</taxon>
        <taxon>Pseudomonadota</taxon>
        <taxon>Alphaproteobacteria</taxon>
        <taxon>Acetobacterales</taxon>
        <taxon>Acetobacteraceae</taxon>
        <taxon>Rhizosaccharibacter</taxon>
    </lineage>
</organism>
<feature type="domain" description="HTH lysR-type" evidence="5">
    <location>
        <begin position="6"/>
        <end position="63"/>
    </location>
</feature>
<dbReference type="InterPro" id="IPR036390">
    <property type="entry name" value="WH_DNA-bd_sf"/>
</dbReference>
<evidence type="ECO:0000256" key="3">
    <source>
        <dbReference type="ARBA" id="ARBA00023125"/>
    </source>
</evidence>
<dbReference type="Proteomes" id="UP001524547">
    <property type="component" value="Unassembled WGS sequence"/>
</dbReference>
<sequence length="309" mass="33345">MENDRVTLEQIRIFVAIAERQHVTATARALNLTQSAVSNALAALEERHAVRLFDRVGRGIVLNGIGRTFLVEARAVLARAALAEAALADLSGLRRGTLRVFASQTIVGYWLPRRLVRFHQSYPGIELSVEAGNTREVANAVLDGRCELGLAEGEVENAGLERRPVGEDRLLVLARPSHPLARRDAVRSEALLEEAWIMREAGSGTRSTLESALRAAGHDPSALRVRMVLPSNEAVLGAVQAGGGVAALSEQVARSALAAGHVAAIRFALPARPFHLLRHREHYRTRAANAFAALLESFPEEEAVAPVSP</sequence>
<reference evidence="6 7" key="1">
    <citation type="submission" date="2022-06" db="EMBL/GenBank/DDBJ databases">
        <title>Rhizosaccharibacter gen. nov. sp. nov. KSS12, endophytic bacteria isolated from sugarcane.</title>
        <authorList>
            <person name="Pitiwittayakul N."/>
        </authorList>
    </citation>
    <scope>NUCLEOTIDE SEQUENCE [LARGE SCALE GENOMIC DNA]</scope>
    <source>
        <strain evidence="6 7">KSS12</strain>
    </source>
</reference>
<dbReference type="CDD" id="cd08420">
    <property type="entry name" value="PBP2_CysL_like"/>
    <property type="match status" value="1"/>
</dbReference>
<evidence type="ECO:0000313" key="6">
    <source>
        <dbReference type="EMBL" id="MCQ8240038.1"/>
    </source>
</evidence>
<keyword evidence="3" id="KW-0238">DNA-binding</keyword>
<proteinExistence type="inferred from homology"/>
<dbReference type="SUPFAM" id="SSF53850">
    <property type="entry name" value="Periplasmic binding protein-like II"/>
    <property type="match status" value="1"/>
</dbReference>
<keyword evidence="2" id="KW-0805">Transcription regulation</keyword>
<dbReference type="SUPFAM" id="SSF46785">
    <property type="entry name" value="Winged helix' DNA-binding domain"/>
    <property type="match status" value="1"/>
</dbReference>
<evidence type="ECO:0000313" key="7">
    <source>
        <dbReference type="Proteomes" id="UP001524547"/>
    </source>
</evidence>
<dbReference type="EMBL" id="JAMZEJ010000002">
    <property type="protein sequence ID" value="MCQ8240038.1"/>
    <property type="molecule type" value="Genomic_DNA"/>
</dbReference>
<comment type="similarity">
    <text evidence="1">Belongs to the LysR transcriptional regulatory family.</text>
</comment>
<dbReference type="RefSeq" id="WP_422918768.1">
    <property type="nucleotide sequence ID" value="NZ_JAMZEJ010000002.1"/>
</dbReference>
<dbReference type="InterPro" id="IPR005119">
    <property type="entry name" value="LysR_subst-bd"/>
</dbReference>
<protein>
    <submittedName>
        <fullName evidence="6">LysR family transcriptional regulator</fullName>
    </submittedName>
</protein>
<evidence type="ECO:0000256" key="4">
    <source>
        <dbReference type="ARBA" id="ARBA00023163"/>
    </source>
</evidence>
<dbReference type="Pfam" id="PF03466">
    <property type="entry name" value="LysR_substrate"/>
    <property type="match status" value="1"/>
</dbReference>
<name>A0ABT1VUM1_9PROT</name>
<evidence type="ECO:0000256" key="1">
    <source>
        <dbReference type="ARBA" id="ARBA00009437"/>
    </source>
</evidence>
<dbReference type="PANTHER" id="PTHR30126:SF39">
    <property type="entry name" value="HTH-TYPE TRANSCRIPTIONAL REGULATOR CYSL"/>
    <property type="match status" value="1"/>
</dbReference>
<accession>A0ABT1VUM1</accession>
<dbReference type="Pfam" id="PF00126">
    <property type="entry name" value="HTH_1"/>
    <property type="match status" value="1"/>
</dbReference>
<gene>
    <name evidence="6" type="ORF">NFI88_04185</name>
</gene>
<dbReference type="Gene3D" id="1.10.10.10">
    <property type="entry name" value="Winged helix-like DNA-binding domain superfamily/Winged helix DNA-binding domain"/>
    <property type="match status" value="1"/>
</dbReference>
<comment type="caution">
    <text evidence="6">The sequence shown here is derived from an EMBL/GenBank/DDBJ whole genome shotgun (WGS) entry which is preliminary data.</text>
</comment>
<evidence type="ECO:0000256" key="2">
    <source>
        <dbReference type="ARBA" id="ARBA00023015"/>
    </source>
</evidence>
<keyword evidence="4" id="KW-0804">Transcription</keyword>
<dbReference type="PANTHER" id="PTHR30126">
    <property type="entry name" value="HTH-TYPE TRANSCRIPTIONAL REGULATOR"/>
    <property type="match status" value="1"/>
</dbReference>
<dbReference type="InterPro" id="IPR036388">
    <property type="entry name" value="WH-like_DNA-bd_sf"/>
</dbReference>
<dbReference type="Gene3D" id="3.40.190.290">
    <property type="match status" value="1"/>
</dbReference>
<dbReference type="PROSITE" id="PS50931">
    <property type="entry name" value="HTH_LYSR"/>
    <property type="match status" value="1"/>
</dbReference>